<organism evidence="1 2">
    <name type="scientific">Glomus cerebriforme</name>
    <dbReference type="NCBI Taxonomy" id="658196"/>
    <lineage>
        <taxon>Eukaryota</taxon>
        <taxon>Fungi</taxon>
        <taxon>Fungi incertae sedis</taxon>
        <taxon>Mucoromycota</taxon>
        <taxon>Glomeromycotina</taxon>
        <taxon>Glomeromycetes</taxon>
        <taxon>Glomerales</taxon>
        <taxon>Glomeraceae</taxon>
        <taxon>Glomus</taxon>
    </lineage>
</organism>
<accession>A0A397SD36</accession>
<proteinExistence type="predicted"/>
<dbReference type="Proteomes" id="UP000265703">
    <property type="component" value="Unassembled WGS sequence"/>
</dbReference>
<dbReference type="OrthoDB" id="2310482at2759"/>
<evidence type="ECO:0000313" key="1">
    <source>
        <dbReference type="EMBL" id="RIA84193.1"/>
    </source>
</evidence>
<dbReference type="AlphaFoldDB" id="A0A397SD36"/>
<comment type="caution">
    <text evidence="1">The sequence shown here is derived from an EMBL/GenBank/DDBJ whole genome shotgun (WGS) entry which is preliminary data.</text>
</comment>
<gene>
    <name evidence="1" type="ORF">C1645_832639</name>
</gene>
<sequence length="152" mass="17747">MEFFSDEPTEKWTCSEVYNYYRNKNKDNKTLSEVLIKIREDLRYFSKKELKPVLRSADSGGGTCYIPFLNIKQLKWTRKRIEKIVSPMTKCINNLKTEFHIQTIKLYFCPENDDWDSKYDAVRDPFGSSTCKTNQPPIAPDTAEALETAVDI</sequence>
<keyword evidence="2" id="KW-1185">Reference proteome</keyword>
<protein>
    <submittedName>
        <fullName evidence="1">Uncharacterized protein</fullName>
    </submittedName>
</protein>
<dbReference type="EMBL" id="QKYT01000511">
    <property type="protein sequence ID" value="RIA84193.1"/>
    <property type="molecule type" value="Genomic_DNA"/>
</dbReference>
<name>A0A397SD36_9GLOM</name>
<evidence type="ECO:0000313" key="2">
    <source>
        <dbReference type="Proteomes" id="UP000265703"/>
    </source>
</evidence>
<reference evidence="1 2" key="1">
    <citation type="submission" date="2018-06" db="EMBL/GenBank/DDBJ databases">
        <title>Comparative genomics reveals the genomic features of Rhizophagus irregularis, R. cerebriforme, R. diaphanum and Gigaspora rosea, and their symbiotic lifestyle signature.</title>
        <authorList>
            <person name="Morin E."/>
            <person name="San Clemente H."/>
            <person name="Chen E.C.H."/>
            <person name="De La Providencia I."/>
            <person name="Hainaut M."/>
            <person name="Kuo A."/>
            <person name="Kohler A."/>
            <person name="Murat C."/>
            <person name="Tang N."/>
            <person name="Roy S."/>
            <person name="Loubradou J."/>
            <person name="Henrissat B."/>
            <person name="Grigoriev I.V."/>
            <person name="Corradi N."/>
            <person name="Roux C."/>
            <person name="Martin F.M."/>
        </authorList>
    </citation>
    <scope>NUCLEOTIDE SEQUENCE [LARGE SCALE GENOMIC DNA]</scope>
    <source>
        <strain evidence="1 2">DAOM 227022</strain>
    </source>
</reference>